<dbReference type="PRINTS" id="PR00080">
    <property type="entry name" value="SDRFAMILY"/>
</dbReference>
<dbReference type="InterPro" id="IPR036291">
    <property type="entry name" value="NAD(P)-bd_dom_sf"/>
</dbReference>
<feature type="domain" description="Ketoreductase" evidence="3">
    <location>
        <begin position="19"/>
        <end position="215"/>
    </location>
</feature>
<comment type="caution">
    <text evidence="4">The sequence shown here is derived from an EMBL/GenBank/DDBJ whole genome shotgun (WGS) entry which is preliminary data.</text>
</comment>
<reference evidence="4" key="2">
    <citation type="submission" date="2020-09" db="EMBL/GenBank/DDBJ databases">
        <authorList>
            <person name="Sun Q."/>
            <person name="Ohkuma M."/>
        </authorList>
    </citation>
    <scope>NUCLEOTIDE SEQUENCE</scope>
    <source>
        <strain evidence="4">JCM 4369</strain>
    </source>
</reference>
<evidence type="ECO:0000259" key="3">
    <source>
        <dbReference type="SMART" id="SM00822"/>
    </source>
</evidence>
<dbReference type="FunFam" id="3.40.50.720:FF:000173">
    <property type="entry name" value="3-oxoacyl-[acyl-carrier protein] reductase"/>
    <property type="match status" value="1"/>
</dbReference>
<evidence type="ECO:0000256" key="1">
    <source>
        <dbReference type="ARBA" id="ARBA00006484"/>
    </source>
</evidence>
<keyword evidence="2" id="KW-0560">Oxidoreductase</keyword>
<dbReference type="SUPFAM" id="SSF51735">
    <property type="entry name" value="NAD(P)-binding Rossmann-fold domains"/>
    <property type="match status" value="1"/>
</dbReference>
<proteinExistence type="inferred from homology"/>
<dbReference type="Pfam" id="PF13561">
    <property type="entry name" value="adh_short_C2"/>
    <property type="match status" value="1"/>
</dbReference>
<dbReference type="SMART" id="SM00822">
    <property type="entry name" value="PKS_KR"/>
    <property type="match status" value="1"/>
</dbReference>
<dbReference type="GO" id="GO:0032787">
    <property type="term" value="P:monocarboxylic acid metabolic process"/>
    <property type="evidence" value="ECO:0007669"/>
    <property type="project" value="UniProtKB-ARBA"/>
</dbReference>
<evidence type="ECO:0000313" key="5">
    <source>
        <dbReference type="Proteomes" id="UP000618795"/>
    </source>
</evidence>
<dbReference type="RefSeq" id="WP_191873993.1">
    <property type="nucleotide sequence ID" value="NZ_BMTD01000005.1"/>
</dbReference>
<comment type="similarity">
    <text evidence="1">Belongs to the short-chain dehydrogenases/reductases (SDR) family.</text>
</comment>
<dbReference type="InterPro" id="IPR057326">
    <property type="entry name" value="KR_dom"/>
</dbReference>
<dbReference type="InterPro" id="IPR050259">
    <property type="entry name" value="SDR"/>
</dbReference>
<evidence type="ECO:0000256" key="2">
    <source>
        <dbReference type="ARBA" id="ARBA00023002"/>
    </source>
</evidence>
<dbReference type="PRINTS" id="PR00081">
    <property type="entry name" value="GDHRDH"/>
</dbReference>
<dbReference type="Gene3D" id="3.40.50.720">
    <property type="entry name" value="NAD(P)-binding Rossmann-like Domain"/>
    <property type="match status" value="1"/>
</dbReference>
<gene>
    <name evidence="4" type="ORF">GCM10010260_30130</name>
</gene>
<evidence type="ECO:0000313" key="4">
    <source>
        <dbReference type="EMBL" id="GGU93235.1"/>
    </source>
</evidence>
<dbReference type="PROSITE" id="PS00061">
    <property type="entry name" value="ADH_SHORT"/>
    <property type="match status" value="1"/>
</dbReference>
<dbReference type="PANTHER" id="PTHR42879">
    <property type="entry name" value="3-OXOACYL-(ACYL-CARRIER-PROTEIN) REDUCTASE"/>
    <property type="match status" value="1"/>
</dbReference>
<dbReference type="InterPro" id="IPR002347">
    <property type="entry name" value="SDR_fam"/>
</dbReference>
<sequence>MTITAPFVTATADQSLKGRVALVTGGTRGIGAAISRGLAGAGATVAAAYAGNTGRARDFVDRCRTEFGADAERVGAHQADVSSPADCRRLVSDVVERHGRIDILVNNAGITIDRTVARMAEADWQQVLDVNLSGPFYLAQAALGAMVEQGSGRIVMISSVIGETGNIGQANYAAAKSGLFGLTKTLAREAAFQLAKTGRQDPYGPGITVNAVTPGFIATEMLEHIPAKVLDRIVGQVPLGRLGRPEEVARLVRFLADDASAYITGQVWGVNGGLDM</sequence>
<protein>
    <submittedName>
        <fullName evidence="4">Beta-ketoacyl-ACP reductase</fullName>
    </submittedName>
</protein>
<dbReference type="Proteomes" id="UP000618795">
    <property type="component" value="Unassembled WGS sequence"/>
</dbReference>
<dbReference type="AlphaFoldDB" id="A0A918IAR9"/>
<dbReference type="EMBL" id="BMTD01000005">
    <property type="protein sequence ID" value="GGU93235.1"/>
    <property type="molecule type" value="Genomic_DNA"/>
</dbReference>
<dbReference type="NCBIfam" id="NF009466">
    <property type="entry name" value="PRK12826.1-2"/>
    <property type="match status" value="1"/>
</dbReference>
<dbReference type="InterPro" id="IPR020904">
    <property type="entry name" value="Sc_DH/Rdtase_CS"/>
</dbReference>
<name>A0A918IAR9_9ACTN</name>
<dbReference type="PANTHER" id="PTHR42879:SF2">
    <property type="entry name" value="3-OXOACYL-[ACYL-CARRIER-PROTEIN] REDUCTASE FABG"/>
    <property type="match status" value="1"/>
</dbReference>
<organism evidence="4 5">
    <name type="scientific">Streptomyces filipinensis</name>
    <dbReference type="NCBI Taxonomy" id="66887"/>
    <lineage>
        <taxon>Bacteria</taxon>
        <taxon>Bacillati</taxon>
        <taxon>Actinomycetota</taxon>
        <taxon>Actinomycetes</taxon>
        <taxon>Kitasatosporales</taxon>
        <taxon>Streptomycetaceae</taxon>
        <taxon>Streptomyces</taxon>
    </lineage>
</organism>
<dbReference type="GO" id="GO:0016491">
    <property type="term" value="F:oxidoreductase activity"/>
    <property type="evidence" value="ECO:0007669"/>
    <property type="project" value="UniProtKB-KW"/>
</dbReference>
<reference evidence="4" key="1">
    <citation type="journal article" date="2014" name="Int. J. Syst. Evol. Microbiol.">
        <title>Complete genome sequence of Corynebacterium casei LMG S-19264T (=DSM 44701T), isolated from a smear-ripened cheese.</title>
        <authorList>
            <consortium name="US DOE Joint Genome Institute (JGI-PGF)"/>
            <person name="Walter F."/>
            <person name="Albersmeier A."/>
            <person name="Kalinowski J."/>
            <person name="Ruckert C."/>
        </authorList>
    </citation>
    <scope>NUCLEOTIDE SEQUENCE</scope>
    <source>
        <strain evidence="4">JCM 4369</strain>
    </source>
</reference>
<keyword evidence="5" id="KW-1185">Reference proteome</keyword>
<accession>A0A918IAR9</accession>